<dbReference type="SUPFAM" id="SSF53474">
    <property type="entry name" value="alpha/beta-Hydrolases"/>
    <property type="match status" value="1"/>
</dbReference>
<organism evidence="4 5">
    <name type="scientific">Perkinsus olseni</name>
    <name type="common">Perkinsus atlanticus</name>
    <dbReference type="NCBI Taxonomy" id="32597"/>
    <lineage>
        <taxon>Eukaryota</taxon>
        <taxon>Sar</taxon>
        <taxon>Alveolata</taxon>
        <taxon>Perkinsozoa</taxon>
        <taxon>Perkinsea</taxon>
        <taxon>Perkinsida</taxon>
        <taxon>Perkinsidae</taxon>
        <taxon>Perkinsus</taxon>
    </lineage>
</organism>
<dbReference type="Gene3D" id="3.40.50.1820">
    <property type="entry name" value="alpha/beta hydrolase"/>
    <property type="match status" value="1"/>
</dbReference>
<dbReference type="EC" id="3.1.-.-" evidence="1"/>
<feature type="compositionally biased region" description="Basic and acidic residues" evidence="2">
    <location>
        <begin position="386"/>
        <end position="395"/>
    </location>
</feature>
<dbReference type="Pfam" id="PF07819">
    <property type="entry name" value="PGAP1"/>
    <property type="match status" value="1"/>
</dbReference>
<feature type="compositionally biased region" description="Pro residues" evidence="2">
    <location>
        <begin position="412"/>
        <end position="430"/>
    </location>
</feature>
<feature type="compositionally biased region" description="Low complexity" evidence="2">
    <location>
        <begin position="398"/>
        <end position="411"/>
    </location>
</feature>
<feature type="non-terminal residue" evidence="4">
    <location>
        <position position="1246"/>
    </location>
</feature>
<dbReference type="InterPro" id="IPR029058">
    <property type="entry name" value="AB_hydrolase_fold"/>
</dbReference>
<name>A0A7J6TJH1_PEROL</name>
<gene>
    <name evidence="4" type="ORF">FOZ63_017813</name>
</gene>
<feature type="region of interest" description="Disordered" evidence="2">
    <location>
        <begin position="281"/>
        <end position="303"/>
    </location>
</feature>
<comment type="caution">
    <text evidence="1">Lacks conserved residue(s) required for the propagation of feature annotation.</text>
</comment>
<feature type="region of interest" description="Disordered" evidence="2">
    <location>
        <begin position="150"/>
        <end position="178"/>
    </location>
</feature>
<keyword evidence="1" id="KW-1133">Transmembrane helix</keyword>
<dbReference type="AlphaFoldDB" id="A0A7J6TJH1"/>
<feature type="compositionally biased region" description="Low complexity" evidence="2">
    <location>
        <begin position="294"/>
        <end position="303"/>
    </location>
</feature>
<comment type="similarity">
    <text evidence="1">Belongs to the GPI inositol-deacylase family.</text>
</comment>
<proteinExistence type="inferred from homology"/>
<keyword evidence="1" id="KW-0653">Protein transport</keyword>
<dbReference type="EMBL" id="JABANO010010405">
    <property type="protein sequence ID" value="KAF4745225.1"/>
    <property type="molecule type" value="Genomic_DNA"/>
</dbReference>
<evidence type="ECO:0000256" key="1">
    <source>
        <dbReference type="RuleBase" id="RU365011"/>
    </source>
</evidence>
<comment type="function">
    <text evidence="1">Involved in inositol deacylation of GPI-anchored proteins which plays important roles in the quality control and ER-associated degradation of GPI-anchored proteins.</text>
</comment>
<evidence type="ECO:0000313" key="4">
    <source>
        <dbReference type="EMBL" id="KAF4745225.1"/>
    </source>
</evidence>
<evidence type="ECO:0000313" key="5">
    <source>
        <dbReference type="Proteomes" id="UP000553632"/>
    </source>
</evidence>
<accession>A0A7J6TJH1</accession>
<feature type="compositionally biased region" description="Polar residues" evidence="2">
    <location>
        <begin position="281"/>
        <end position="290"/>
    </location>
</feature>
<sequence>MNPFDTPPGLETLGLSNGLGCRDSPLARDGVSAVKPISELNRYACPFVPSTDSNNQQKENGVAQEVQQASRSVGETVHYESCTLQFTAVNKGSDGEEEAMNMIAVYQPTNHVSQSCVTAGRCCIPWHAKSPHIHMVPMLYNAPAAAISDAVPDGDNELENPPQSVGRKDDSSVSEGDNCQPLSAKKMLRIMSGRWYCPTEARGFEYEIRGSSVTKSERREKDKSEFSSLWKKRLVIKKGAIYWSSSLNYVLSKTKFTRNEINWESTTGKMGWTWLRVPYTSESDAPSTGRGNDRAAAATRRAPKALAAKFEATRNTGRRWCDMESSDEDDDCSVEQDNVWARSSVSDAPSPRSDIENVAPNRGICETDDAASRSAATEEPGTPSWKEPRGDDKTRPHAASLSSGSTSTAEPTPVPVPSYPPPAPSYPPPGIYHDPPQYAATVEGMIPVFHPSGPFPECVVQGGACPIPWHPKEPHVHVMHVLFNAPDNSANAINEAGTESERGRPIQWKSAKEVLEAVKGRWFCSSEGPGMVYEINSKRKRVAKLWIDEDGDAVSRVWEKNLVIDSLDIYWGNSRSYFLSKKHLYENELKWESTRGGRGWRWQRERLSDVSLMRLLLSSLPFLGWLELLYMGWGPWYSDETRNLAAYSSHNDWQQIALLVSVHLGQYRTYRLSFRRYQPGYGGQDQTAFLFIHGHLGSYRQSFNIAEWCTTNRSVWYAIDFAPASLAACRACEIQSQADYVATVLQALEQHHRQVVVVAHSMGGIVSDLALARLGDNLDAISSIHLNVPWSANHPIFTHPALAMAVHERLRKASTGRRISFSSGVRDNVVPTMFTEPGTLELSRVRNVYESFTHVNLLFSRPVLSMFKEELLLLILEGQTADLRAAGKIDDHLSGGLGQRTRPRELHNISHDDTGESIAVKVDRIRRIEPGTAILHAEGVRGYWEINAVSVMPKTPLPANEVESGSAGDDFNTADLTRPVLSVSIRSPQGDWIPVPCDYIAHPRRISLCMTNRQAYEEGAASSIGSVVIRVETDSPVLVLLTRQPRRRAELGVLGGKLDLNAEVICSVRKAPLPLMANEIRGVAIVPAEHARGSAPSSTDDDYLIVRTPEHELYSAPLRLTFSVDSERLVVNTVREGTGSAIVIFLVALRSNEDCSGLALTMLVVGIATCHSSNGAWEAIPALILIGASAAAGLSLSCVLPRTYRPLPTRVLIFLVLLTPVAPSLSILLCGLCHLLAGSPAWAVAS</sequence>
<protein>
    <recommendedName>
        <fullName evidence="1">GPI inositol-deacylase</fullName>
        <ecNumber evidence="1">3.1.-.-</ecNumber>
    </recommendedName>
</protein>
<dbReference type="InterPro" id="IPR012908">
    <property type="entry name" value="PGAP1-ab_dom-like"/>
</dbReference>
<keyword evidence="1" id="KW-0813">Transport</keyword>
<dbReference type="GO" id="GO:0005789">
    <property type="term" value="C:endoplasmic reticulum membrane"/>
    <property type="evidence" value="ECO:0007669"/>
    <property type="project" value="UniProtKB-SubCell"/>
</dbReference>
<comment type="subcellular location">
    <subcellularLocation>
        <location evidence="1">Endoplasmic reticulum membrane</location>
    </subcellularLocation>
</comment>
<keyword evidence="1" id="KW-0378">Hydrolase</keyword>
<comment type="caution">
    <text evidence="4">The sequence shown here is derived from an EMBL/GenBank/DDBJ whole genome shotgun (WGS) entry which is preliminary data.</text>
</comment>
<feature type="transmembrane region" description="Helical" evidence="1">
    <location>
        <begin position="1212"/>
        <end position="1237"/>
    </location>
</feature>
<feature type="region of interest" description="Disordered" evidence="2">
    <location>
        <begin position="340"/>
        <end position="435"/>
    </location>
</feature>
<feature type="transmembrane region" description="Helical" evidence="1">
    <location>
        <begin position="1179"/>
        <end position="1200"/>
    </location>
</feature>
<dbReference type="GO" id="GO:0015031">
    <property type="term" value="P:protein transport"/>
    <property type="evidence" value="ECO:0007669"/>
    <property type="project" value="UniProtKB-KW"/>
</dbReference>
<reference evidence="4 5" key="1">
    <citation type="submission" date="2020-04" db="EMBL/GenBank/DDBJ databases">
        <title>Perkinsus olseni comparative genomics.</title>
        <authorList>
            <person name="Bogema D.R."/>
        </authorList>
    </citation>
    <scope>NUCLEOTIDE SEQUENCE [LARGE SCALE GENOMIC DNA]</scope>
    <source>
        <strain evidence="4 5">ATCC PRA-207</strain>
    </source>
</reference>
<keyword evidence="1" id="KW-0256">Endoplasmic reticulum</keyword>
<keyword evidence="1" id="KW-0812">Transmembrane</keyword>
<dbReference type="Proteomes" id="UP000553632">
    <property type="component" value="Unassembled WGS sequence"/>
</dbReference>
<evidence type="ECO:0000259" key="3">
    <source>
        <dbReference type="Pfam" id="PF07819"/>
    </source>
</evidence>
<evidence type="ECO:0000256" key="2">
    <source>
        <dbReference type="SAM" id="MobiDB-lite"/>
    </source>
</evidence>
<feature type="domain" description="GPI inositol-deacylase PGAP1-like alpha/beta" evidence="3">
    <location>
        <begin position="686"/>
        <end position="772"/>
    </location>
</feature>
<keyword evidence="5" id="KW-1185">Reference proteome</keyword>
<keyword evidence="1" id="KW-0472">Membrane</keyword>
<dbReference type="GO" id="GO:0016788">
    <property type="term" value="F:hydrolase activity, acting on ester bonds"/>
    <property type="evidence" value="ECO:0007669"/>
    <property type="project" value="InterPro"/>
</dbReference>